<keyword evidence="5 7" id="KW-0472">Membrane</keyword>
<dbReference type="NCBIfam" id="TIGR04056">
    <property type="entry name" value="OMP_RagA_SusC"/>
    <property type="match status" value="1"/>
</dbReference>
<name>A0ABS8GYG5_9FLAO</name>
<dbReference type="InterPro" id="IPR036942">
    <property type="entry name" value="Beta-barrel_TonB_sf"/>
</dbReference>
<keyword evidence="2 7" id="KW-0813">Transport</keyword>
<dbReference type="EMBL" id="JAJGMW010000026">
    <property type="protein sequence ID" value="MCC4214237.1"/>
    <property type="molecule type" value="Genomic_DNA"/>
</dbReference>
<keyword evidence="6 7" id="KW-0998">Cell outer membrane</keyword>
<comment type="subcellular location">
    <subcellularLocation>
        <location evidence="1 7">Cell outer membrane</location>
        <topology evidence="1 7">Multi-pass membrane protein</topology>
    </subcellularLocation>
</comment>
<organism evidence="10 11">
    <name type="scientific">Leeuwenhoekiella parthenopeia</name>
    <dbReference type="NCBI Taxonomy" id="2890320"/>
    <lineage>
        <taxon>Bacteria</taxon>
        <taxon>Pseudomonadati</taxon>
        <taxon>Bacteroidota</taxon>
        <taxon>Flavobacteriia</taxon>
        <taxon>Flavobacteriales</taxon>
        <taxon>Flavobacteriaceae</taxon>
        <taxon>Leeuwenhoekiella</taxon>
    </lineage>
</organism>
<evidence type="ECO:0000313" key="11">
    <source>
        <dbReference type="Proteomes" id="UP001197770"/>
    </source>
</evidence>
<dbReference type="PROSITE" id="PS52016">
    <property type="entry name" value="TONB_DEPENDENT_REC_3"/>
    <property type="match status" value="1"/>
</dbReference>
<sequence length="1003" mass="110763">MKNKTTRLTGAALPGLLCLLMSLSAFWASASPLQNQVTGRVTDTNDNPIPGVSISLTNTNTGTQTDLDGAFELEASPQDTLRISYIGFKTLLLPVRNQTSFTIQLQQDITDLGEVTINAGYYNTTRREQTGSIARVTAEEIERQPVTNPLAALQGRMAGVNITQTTGVPGGGFDIQIRGQNSLRAGGNEPLYIIDGVPYNSQSLSNTNVSATLLPGANMSPLNTLNPYSISSIEILKDADATAIYGSRGANGVVLITTKQAKTGKTRFSLQAYTGSGKVTRSLELMNTEQYLEMRREAYANDGVTDYPANAYDINGTWDANKYTDWQKTLIGGTATTSALQGSVSGGSETTRFIMGAGYQRETSVFPGDFNYHKLTVNSNLNHKSEDQKFSINLTTSYSFDDNNQPGNDFTRDARMLPPNAPDVYTEDGSLNWADSTWDNPLAQLEQDYRAKNHTLIANAVIGYQVTTHLKVSSSLGFNDRFLTEAKEVPSTFYNPAYGYGSDRSYRFTNDTRNQSWILEPQLNYTLNTQNWKLDALVGATFQNQTTSSNVLYGQGYSNNSLISNLSAASFIFVLENGSTAYKYTAGFGRLNLKYKDRYILNLTGRRDGSSRFGPGKQFANFGAIGAAWILTEEAFSKALPWWSFGKLRGSYGITGSDAIGDYQFLDTYSITTNRYQGLTGITPTRLFNADFAWEENKKLELALELGFLKNRILLNTAYFKNRSGNQLVGIPLPGTTGFSSILANLDATVENTGWEFELSTVNFQKNRFNWNTSLNISFLRNKLVSFPDLEGSTYANQYVVGEPLSIRKVYHYTGINPETGIYEFQDYDGDGNISFPNDRQLVVDLNPDFFGGLSNQVQWGAFELNFLLQFARQQGSNYYATGSRPGILSNQPIALLNRWQQPQDEAPFQKLTAGGDSDAVRAFSNYRNSSASVTDASYIRLKNASFSYKLPESLLQGVDARIYVQGQNLVTLTRYAGSDPETQRIDNLPPLRFLTLGLQANF</sequence>
<keyword evidence="8" id="KW-0732">Signal</keyword>
<keyword evidence="3 7" id="KW-1134">Transmembrane beta strand</keyword>
<evidence type="ECO:0000256" key="1">
    <source>
        <dbReference type="ARBA" id="ARBA00004571"/>
    </source>
</evidence>
<evidence type="ECO:0000259" key="9">
    <source>
        <dbReference type="Pfam" id="PF07715"/>
    </source>
</evidence>
<reference evidence="10 11" key="1">
    <citation type="submission" date="2021-11" db="EMBL/GenBank/DDBJ databases">
        <title>Seasonal and diel survey of microbial diversity of the Tyrrhenian coast.</title>
        <authorList>
            <person name="Gattoni G."/>
            <person name="Corral P."/>
        </authorList>
    </citation>
    <scope>NUCLEOTIDE SEQUENCE [LARGE SCALE GENOMIC DNA]</scope>
    <source>
        <strain evidence="10 11">Mr9</strain>
    </source>
</reference>
<dbReference type="SUPFAM" id="SSF56935">
    <property type="entry name" value="Porins"/>
    <property type="match status" value="1"/>
</dbReference>
<feature type="chain" id="PRO_5046348226" evidence="8">
    <location>
        <begin position="31"/>
        <end position="1003"/>
    </location>
</feature>
<dbReference type="SUPFAM" id="SSF49464">
    <property type="entry name" value="Carboxypeptidase regulatory domain-like"/>
    <property type="match status" value="1"/>
</dbReference>
<dbReference type="Proteomes" id="UP001197770">
    <property type="component" value="Unassembled WGS sequence"/>
</dbReference>
<proteinExistence type="inferred from homology"/>
<evidence type="ECO:0000313" key="10">
    <source>
        <dbReference type="EMBL" id="MCC4214237.1"/>
    </source>
</evidence>
<feature type="domain" description="TonB-dependent receptor plug" evidence="9">
    <location>
        <begin position="126"/>
        <end position="253"/>
    </location>
</feature>
<dbReference type="RefSeq" id="WP_228231302.1">
    <property type="nucleotide sequence ID" value="NZ_JAJGMW010000026.1"/>
</dbReference>
<accession>A0ABS8GYG5</accession>
<evidence type="ECO:0000256" key="8">
    <source>
        <dbReference type="SAM" id="SignalP"/>
    </source>
</evidence>
<keyword evidence="11" id="KW-1185">Reference proteome</keyword>
<dbReference type="InterPro" id="IPR008969">
    <property type="entry name" value="CarboxyPept-like_regulatory"/>
</dbReference>
<dbReference type="NCBIfam" id="TIGR04057">
    <property type="entry name" value="SusC_RagA_signa"/>
    <property type="match status" value="1"/>
</dbReference>
<dbReference type="Gene3D" id="2.40.170.20">
    <property type="entry name" value="TonB-dependent receptor, beta-barrel domain"/>
    <property type="match status" value="1"/>
</dbReference>
<dbReference type="Pfam" id="PF07715">
    <property type="entry name" value="Plug"/>
    <property type="match status" value="1"/>
</dbReference>
<keyword evidence="4 7" id="KW-0812">Transmembrane</keyword>
<evidence type="ECO:0000256" key="6">
    <source>
        <dbReference type="ARBA" id="ARBA00023237"/>
    </source>
</evidence>
<dbReference type="InterPro" id="IPR039426">
    <property type="entry name" value="TonB-dep_rcpt-like"/>
</dbReference>
<feature type="signal peptide" evidence="8">
    <location>
        <begin position="1"/>
        <end position="30"/>
    </location>
</feature>
<evidence type="ECO:0000256" key="5">
    <source>
        <dbReference type="ARBA" id="ARBA00023136"/>
    </source>
</evidence>
<dbReference type="Gene3D" id="2.60.40.1120">
    <property type="entry name" value="Carboxypeptidase-like, regulatory domain"/>
    <property type="match status" value="1"/>
</dbReference>
<dbReference type="Gene3D" id="2.170.130.10">
    <property type="entry name" value="TonB-dependent receptor, plug domain"/>
    <property type="match status" value="1"/>
</dbReference>
<dbReference type="InterPro" id="IPR012910">
    <property type="entry name" value="Plug_dom"/>
</dbReference>
<evidence type="ECO:0000256" key="4">
    <source>
        <dbReference type="ARBA" id="ARBA00022692"/>
    </source>
</evidence>
<comment type="similarity">
    <text evidence="7">Belongs to the TonB-dependent receptor family.</text>
</comment>
<comment type="caution">
    <text evidence="10">The sequence shown here is derived from an EMBL/GenBank/DDBJ whole genome shotgun (WGS) entry which is preliminary data.</text>
</comment>
<evidence type="ECO:0000256" key="2">
    <source>
        <dbReference type="ARBA" id="ARBA00022448"/>
    </source>
</evidence>
<evidence type="ECO:0000256" key="7">
    <source>
        <dbReference type="PROSITE-ProRule" id="PRU01360"/>
    </source>
</evidence>
<dbReference type="InterPro" id="IPR037066">
    <property type="entry name" value="Plug_dom_sf"/>
</dbReference>
<dbReference type="InterPro" id="IPR023997">
    <property type="entry name" value="TonB-dep_OMP_SusC/RagA_CS"/>
</dbReference>
<evidence type="ECO:0000256" key="3">
    <source>
        <dbReference type="ARBA" id="ARBA00022452"/>
    </source>
</evidence>
<protein>
    <submittedName>
        <fullName evidence="10">SusC/RagA family TonB-linked outer membrane protein</fullName>
    </submittedName>
</protein>
<dbReference type="Pfam" id="PF13715">
    <property type="entry name" value="CarbopepD_reg_2"/>
    <property type="match status" value="1"/>
</dbReference>
<dbReference type="InterPro" id="IPR023996">
    <property type="entry name" value="TonB-dep_OMP_SusC/RagA"/>
</dbReference>
<gene>
    <name evidence="10" type="ORF">LLW17_16030</name>
</gene>